<dbReference type="PANTHER" id="PTHR43525">
    <property type="entry name" value="PROTEIN MALY"/>
    <property type="match status" value="1"/>
</dbReference>
<gene>
    <name evidence="3" type="ORF">ACFQMJ_13060</name>
</gene>
<keyword evidence="4" id="KW-1185">Reference proteome</keyword>
<evidence type="ECO:0000313" key="3">
    <source>
        <dbReference type="EMBL" id="MFC7149461.1"/>
    </source>
</evidence>
<dbReference type="InterPro" id="IPR051798">
    <property type="entry name" value="Class-II_PLP-Dep_Aminotrans"/>
</dbReference>
<dbReference type="InterPro" id="IPR015424">
    <property type="entry name" value="PyrdxlP-dep_Trfase"/>
</dbReference>
<keyword evidence="2" id="KW-0663">Pyridoxal phosphate</keyword>
<sequence length="92" mass="10382">MWSVEEFCAAYGVDRRNSDSVKWDRVEERFGAGGLLPMWVADMDFKIPEAAQKAMIDRVLHGAFGYGGIPASYYEALFGWMSTRHGVELDQS</sequence>
<evidence type="ECO:0000256" key="2">
    <source>
        <dbReference type="ARBA" id="ARBA00022898"/>
    </source>
</evidence>
<protein>
    <submittedName>
        <fullName evidence="3">Uncharacterized protein</fullName>
    </submittedName>
</protein>
<dbReference type="Proteomes" id="UP001596378">
    <property type="component" value="Unassembled WGS sequence"/>
</dbReference>
<evidence type="ECO:0000256" key="1">
    <source>
        <dbReference type="ARBA" id="ARBA00001933"/>
    </source>
</evidence>
<evidence type="ECO:0000313" key="4">
    <source>
        <dbReference type="Proteomes" id="UP001596378"/>
    </source>
</evidence>
<dbReference type="SUPFAM" id="SSF53383">
    <property type="entry name" value="PLP-dependent transferases"/>
    <property type="match status" value="1"/>
</dbReference>
<comment type="cofactor">
    <cofactor evidence="1">
        <name>pyridoxal 5'-phosphate</name>
        <dbReference type="ChEBI" id="CHEBI:597326"/>
    </cofactor>
</comment>
<dbReference type="Gene3D" id="3.90.1150.10">
    <property type="entry name" value="Aspartate Aminotransferase, domain 1"/>
    <property type="match status" value="1"/>
</dbReference>
<reference evidence="4" key="1">
    <citation type="journal article" date="2019" name="Int. J. Syst. Evol. Microbiol.">
        <title>The Global Catalogue of Microorganisms (GCM) 10K type strain sequencing project: providing services to taxonomists for standard genome sequencing and annotation.</title>
        <authorList>
            <consortium name="The Broad Institute Genomics Platform"/>
            <consortium name="The Broad Institute Genome Sequencing Center for Infectious Disease"/>
            <person name="Wu L."/>
            <person name="Ma J."/>
        </authorList>
    </citation>
    <scope>NUCLEOTIDE SEQUENCE [LARGE SCALE GENOMIC DNA]</scope>
    <source>
        <strain evidence="4">KCTC 12907</strain>
    </source>
</reference>
<name>A0ABW2FBB2_9BACL</name>
<accession>A0ABW2FBB2</accession>
<dbReference type="EMBL" id="JBHTAI010000007">
    <property type="protein sequence ID" value="MFC7149461.1"/>
    <property type="molecule type" value="Genomic_DNA"/>
</dbReference>
<dbReference type="PANTHER" id="PTHR43525:SF1">
    <property type="entry name" value="PROTEIN MALY"/>
    <property type="match status" value="1"/>
</dbReference>
<comment type="caution">
    <text evidence="3">The sequence shown here is derived from an EMBL/GenBank/DDBJ whole genome shotgun (WGS) entry which is preliminary data.</text>
</comment>
<proteinExistence type="predicted"/>
<dbReference type="InterPro" id="IPR015422">
    <property type="entry name" value="PyrdxlP-dep_Trfase_small"/>
</dbReference>
<dbReference type="RefSeq" id="WP_378051496.1">
    <property type="nucleotide sequence ID" value="NZ_JBHMDN010000034.1"/>
</dbReference>
<organism evidence="3 4">
    <name type="scientific">Cohnella cellulosilytica</name>
    <dbReference type="NCBI Taxonomy" id="986710"/>
    <lineage>
        <taxon>Bacteria</taxon>
        <taxon>Bacillati</taxon>
        <taxon>Bacillota</taxon>
        <taxon>Bacilli</taxon>
        <taxon>Bacillales</taxon>
        <taxon>Paenibacillaceae</taxon>
        <taxon>Cohnella</taxon>
    </lineage>
</organism>